<proteinExistence type="predicted"/>
<evidence type="ECO:0000313" key="2">
    <source>
        <dbReference type="EMBL" id="KAA6312292.1"/>
    </source>
</evidence>
<evidence type="ECO:0000256" key="1">
    <source>
        <dbReference type="SAM" id="Coils"/>
    </source>
</evidence>
<keyword evidence="1" id="KW-0175">Coiled coil</keyword>
<gene>
    <name evidence="2" type="ORF">EZS28_055951</name>
</gene>
<dbReference type="Proteomes" id="UP000324800">
    <property type="component" value="Unassembled WGS sequence"/>
</dbReference>
<accession>A0A5J4PT25</accession>
<name>A0A5J4PT25_9EUKA</name>
<sequence length="141" mass="15919">MASTPANTMLQRKQEEKKKLEIEKKKKKKNKDQDIDLTQPVEAAINVSLPASDVVSMSVIAFGQTEFNQLSSVQIAQPKPPIQNKGRMRGIVDALMSPFKKSEVKEEEDIIMGHISRAGIFMPFPVSFIEDNENLQNEEEF</sequence>
<feature type="coiled-coil region" evidence="1">
    <location>
        <begin position="6"/>
        <end position="33"/>
    </location>
</feature>
<evidence type="ECO:0000313" key="3">
    <source>
        <dbReference type="Proteomes" id="UP000324800"/>
    </source>
</evidence>
<feature type="non-terminal residue" evidence="2">
    <location>
        <position position="141"/>
    </location>
</feature>
<organism evidence="2 3">
    <name type="scientific">Streblomastix strix</name>
    <dbReference type="NCBI Taxonomy" id="222440"/>
    <lineage>
        <taxon>Eukaryota</taxon>
        <taxon>Metamonada</taxon>
        <taxon>Preaxostyla</taxon>
        <taxon>Oxymonadida</taxon>
        <taxon>Streblomastigidae</taxon>
        <taxon>Streblomastix</taxon>
    </lineage>
</organism>
<dbReference type="AlphaFoldDB" id="A0A5J4PT25"/>
<protein>
    <submittedName>
        <fullName evidence="2">Uncharacterized protein</fullName>
    </submittedName>
</protein>
<comment type="caution">
    <text evidence="2">The sequence shown here is derived from an EMBL/GenBank/DDBJ whole genome shotgun (WGS) entry which is preliminary data.</text>
</comment>
<dbReference type="EMBL" id="SNRW01048855">
    <property type="protein sequence ID" value="KAA6312292.1"/>
    <property type="molecule type" value="Genomic_DNA"/>
</dbReference>
<reference evidence="2 3" key="1">
    <citation type="submission" date="2019-03" db="EMBL/GenBank/DDBJ databases">
        <title>Single cell metagenomics reveals metabolic interactions within the superorganism composed of flagellate Streblomastix strix and complex community of Bacteroidetes bacteria on its surface.</title>
        <authorList>
            <person name="Treitli S.C."/>
            <person name="Kolisko M."/>
            <person name="Husnik F."/>
            <person name="Keeling P."/>
            <person name="Hampl V."/>
        </authorList>
    </citation>
    <scope>NUCLEOTIDE SEQUENCE [LARGE SCALE GENOMIC DNA]</scope>
    <source>
        <strain evidence="2">ST1C</strain>
    </source>
</reference>